<dbReference type="AlphaFoldDB" id="A0A5J5H5E4"/>
<evidence type="ECO:0000256" key="3">
    <source>
        <dbReference type="ARBA" id="ARBA00022968"/>
    </source>
</evidence>
<dbReference type="InterPro" id="IPR004474">
    <property type="entry name" value="LytR_CpsA_psr"/>
</dbReference>
<evidence type="ECO:0000313" key="7">
    <source>
        <dbReference type="Proteomes" id="UP000326671"/>
    </source>
</evidence>
<dbReference type="GO" id="GO:0071555">
    <property type="term" value="P:cell wall organization"/>
    <property type="evidence" value="ECO:0007669"/>
    <property type="project" value="UniProtKB-KW"/>
</dbReference>
<dbReference type="Pfam" id="PF03816">
    <property type="entry name" value="LytR_cpsA_psr"/>
    <property type="match status" value="1"/>
</dbReference>
<dbReference type="InterPro" id="IPR050922">
    <property type="entry name" value="LytR/CpsA/Psr_CW_biosynth"/>
</dbReference>
<evidence type="ECO:0000256" key="2">
    <source>
        <dbReference type="ARBA" id="ARBA00022692"/>
    </source>
</evidence>
<dbReference type="RefSeq" id="WP_150442307.1">
    <property type="nucleotide sequence ID" value="NZ_VYKL01000041.1"/>
</dbReference>
<keyword evidence="4" id="KW-1133">Transmembrane helix</keyword>
<accession>A0A5J5H5E4</accession>
<organism evidence="6 7">
    <name type="scientific">Niallia endozanthoxylica</name>
    <dbReference type="NCBI Taxonomy" id="2036016"/>
    <lineage>
        <taxon>Bacteria</taxon>
        <taxon>Bacillati</taxon>
        <taxon>Bacillota</taxon>
        <taxon>Bacilli</taxon>
        <taxon>Bacillales</taxon>
        <taxon>Bacillaceae</taxon>
        <taxon>Niallia</taxon>
    </lineage>
</organism>
<keyword evidence="7" id="KW-1185">Reference proteome</keyword>
<dbReference type="PANTHER" id="PTHR33392">
    <property type="entry name" value="POLYISOPRENYL-TEICHOIC ACID--PEPTIDOGLYCAN TEICHOIC ACID TRANSFERASE TAGU"/>
    <property type="match status" value="1"/>
</dbReference>
<keyword evidence="4" id="KW-0472">Membrane</keyword>
<dbReference type="OrthoDB" id="27330at2"/>
<keyword evidence="3" id="KW-0735">Signal-anchor</keyword>
<comment type="similarity">
    <text evidence="1">Belongs to the LytR/CpsA/Psr (LCP) family.</text>
</comment>
<reference evidence="6 7" key="1">
    <citation type="submission" date="2019-09" db="EMBL/GenBank/DDBJ databases">
        <title>Whole genome sequences of isolates from the Mars Exploration Rovers.</title>
        <authorList>
            <person name="Seuylemezian A."/>
            <person name="Vaishampayan P."/>
        </authorList>
    </citation>
    <scope>NUCLEOTIDE SEQUENCE [LARGE SCALE GENOMIC DNA]</scope>
    <source>
        <strain evidence="6 7">MER_TA_151</strain>
    </source>
</reference>
<proteinExistence type="inferred from homology"/>
<name>A0A5J5H5E4_9BACI</name>
<protein>
    <submittedName>
        <fullName evidence="6">LytR family transcriptional regulator</fullName>
    </submittedName>
</protein>
<dbReference type="EMBL" id="VYKL01000041">
    <property type="protein sequence ID" value="KAA9015477.1"/>
    <property type="molecule type" value="Genomic_DNA"/>
</dbReference>
<evidence type="ECO:0000256" key="1">
    <source>
        <dbReference type="ARBA" id="ARBA00006068"/>
    </source>
</evidence>
<evidence type="ECO:0000256" key="4">
    <source>
        <dbReference type="ARBA" id="ARBA00022989"/>
    </source>
</evidence>
<feature type="domain" description="Cell envelope-related transcriptional attenuator" evidence="5">
    <location>
        <begin position="88"/>
        <end position="235"/>
    </location>
</feature>
<dbReference type="PANTHER" id="PTHR33392:SF6">
    <property type="entry name" value="POLYISOPRENYL-TEICHOIC ACID--PEPTIDOGLYCAN TEICHOIC ACID TRANSFERASE TAGU"/>
    <property type="match status" value="1"/>
</dbReference>
<evidence type="ECO:0000313" key="6">
    <source>
        <dbReference type="EMBL" id="KAA9015477.1"/>
    </source>
</evidence>
<dbReference type="NCBIfam" id="TIGR00350">
    <property type="entry name" value="lytR_cpsA_psr"/>
    <property type="match status" value="1"/>
</dbReference>
<gene>
    <name evidence="6" type="ORF">F4V44_22745</name>
</gene>
<sequence>MEKRSRRKKKRRLRWKRVVLLSFFALFILGGLFAYNIYGDVASAVDKMTTTLDREKSDKREEVIEFDEKDPVSILLVGVDEREDDAGRTDSMLVLTINPELNSTKIVSIPRDTRAELVDKSDSKRDRVDKMNHAYAYGGIEMTMDSIENFLNIPLDYYVQVNMQGFEDIVDAVDGIDVYNEYAFELDGTYLSKGEHHLNGEEALQYARMRKEDPNGDFGRQERQREVISKVIQKGASFSTLTNYDEVLEALSDNIKTNLTMQEIIGMQKSYRTAADNIEKMQIEGTNDYTNGVYYYMVEDETRQQLSDQLREHLGLETQELRASKANTEFNG</sequence>
<comment type="caution">
    <text evidence="6">The sequence shown here is derived from an EMBL/GenBank/DDBJ whole genome shotgun (WGS) entry which is preliminary data.</text>
</comment>
<dbReference type="Proteomes" id="UP000326671">
    <property type="component" value="Unassembled WGS sequence"/>
</dbReference>
<keyword evidence="2" id="KW-0812">Transmembrane</keyword>
<evidence type="ECO:0000259" key="5">
    <source>
        <dbReference type="Pfam" id="PF03816"/>
    </source>
</evidence>
<dbReference type="Gene3D" id="3.40.630.190">
    <property type="entry name" value="LCP protein"/>
    <property type="match status" value="1"/>
</dbReference>